<dbReference type="RefSeq" id="WP_005602133.1">
    <property type="nucleotide sequence ID" value="NZ_GG663522.1"/>
</dbReference>
<keyword evidence="3" id="KW-1185">Reference proteome</keyword>
<dbReference type="Pfam" id="PF02151">
    <property type="entry name" value="UVR"/>
    <property type="match status" value="1"/>
</dbReference>
<dbReference type="PROSITE" id="PS50151">
    <property type="entry name" value="UVR"/>
    <property type="match status" value="1"/>
</dbReference>
<dbReference type="GO" id="GO:0046870">
    <property type="term" value="F:cadmium ion binding"/>
    <property type="evidence" value="ECO:0007669"/>
    <property type="project" value="TreeGrafter"/>
</dbReference>
<gene>
    <name evidence="2" type="ORF">BUTYVIB_00928</name>
</gene>
<dbReference type="eggNOG" id="COG3880">
    <property type="taxonomic scope" value="Bacteria"/>
</dbReference>
<dbReference type="Proteomes" id="UP000006238">
    <property type="component" value="Unassembled WGS sequence"/>
</dbReference>
<organism evidence="2 3">
    <name type="scientific">Eshraghiella crossota DSM 2876</name>
    <dbReference type="NCBI Taxonomy" id="511680"/>
    <lineage>
        <taxon>Bacteria</taxon>
        <taxon>Bacillati</taxon>
        <taxon>Bacillota</taxon>
        <taxon>Clostridia</taxon>
        <taxon>Lachnospirales</taxon>
        <taxon>Lachnospiraceae</taxon>
        <taxon>Eshraghiella</taxon>
    </lineage>
</organism>
<evidence type="ECO:0000259" key="1">
    <source>
        <dbReference type="PROSITE" id="PS50151"/>
    </source>
</evidence>
<accession>D4RYM0</accession>
<dbReference type="HOGENOM" id="CLU_102553_1_0_9"/>
<protein>
    <recommendedName>
        <fullName evidence="1">UVR domain-containing protein</fullName>
    </recommendedName>
</protein>
<dbReference type="InterPro" id="IPR036876">
    <property type="entry name" value="UVR_dom_sf"/>
</dbReference>
<proteinExistence type="predicted"/>
<dbReference type="GO" id="GO:0008270">
    <property type="term" value="F:zinc ion binding"/>
    <property type="evidence" value="ECO:0007669"/>
    <property type="project" value="TreeGrafter"/>
</dbReference>
<dbReference type="SUPFAM" id="SSF46600">
    <property type="entry name" value="C-terminal UvrC-binding domain of UvrB"/>
    <property type="match status" value="1"/>
</dbReference>
<evidence type="ECO:0000313" key="2">
    <source>
        <dbReference type="EMBL" id="EFF68844.1"/>
    </source>
</evidence>
<dbReference type="EMBL" id="ABWN01000023">
    <property type="protein sequence ID" value="EFF68844.1"/>
    <property type="molecule type" value="Genomic_DNA"/>
</dbReference>
<dbReference type="GeneID" id="98918805"/>
<dbReference type="AlphaFoldDB" id="D4RYM0"/>
<comment type="caution">
    <text evidence="2">The sequence shown here is derived from an EMBL/GenBank/DDBJ whole genome shotgun (WGS) entry which is preliminary data.</text>
</comment>
<dbReference type="GO" id="GO:0050897">
    <property type="term" value="F:cobalt ion binding"/>
    <property type="evidence" value="ECO:0007669"/>
    <property type="project" value="TreeGrafter"/>
</dbReference>
<evidence type="ECO:0000313" key="3">
    <source>
        <dbReference type="Proteomes" id="UP000006238"/>
    </source>
</evidence>
<dbReference type="GO" id="GO:1990170">
    <property type="term" value="P:stress response to cadmium ion"/>
    <property type="evidence" value="ECO:0007669"/>
    <property type="project" value="TreeGrafter"/>
</dbReference>
<dbReference type="Gene3D" id="4.10.860.10">
    <property type="entry name" value="UVR domain"/>
    <property type="match status" value="1"/>
</dbReference>
<dbReference type="GO" id="GO:1990169">
    <property type="term" value="P:stress response to copper ion"/>
    <property type="evidence" value="ECO:0007669"/>
    <property type="project" value="TreeGrafter"/>
</dbReference>
<dbReference type="PANTHER" id="PTHR38430:SF1">
    <property type="entry name" value="PROTEIN-ARGININE KINASE ACTIVATOR PROTEIN"/>
    <property type="match status" value="1"/>
</dbReference>
<dbReference type="InterPro" id="IPR025542">
    <property type="entry name" value="YacH"/>
</dbReference>
<dbReference type="GO" id="GO:0005507">
    <property type="term" value="F:copper ion binding"/>
    <property type="evidence" value="ECO:0007669"/>
    <property type="project" value="TreeGrafter"/>
</dbReference>
<reference evidence="2 3" key="1">
    <citation type="submission" date="2010-02" db="EMBL/GenBank/DDBJ databases">
        <authorList>
            <person name="Weinstock G."/>
            <person name="Sodergren E."/>
            <person name="Clifton S."/>
            <person name="Fulton L."/>
            <person name="Fulton B."/>
            <person name="Courtney L."/>
            <person name="Fronick C."/>
            <person name="Harrison M."/>
            <person name="Strong C."/>
            <person name="Farmer C."/>
            <person name="Delahaunty K."/>
            <person name="Markovic C."/>
            <person name="Hall O."/>
            <person name="Minx P."/>
            <person name="Tomlinson C."/>
            <person name="Mitreva M."/>
            <person name="Nelson J."/>
            <person name="Hou S."/>
            <person name="Wollam A."/>
            <person name="Pepin K.H."/>
            <person name="Johnson M."/>
            <person name="Bhonagiri V."/>
            <person name="Zhang X."/>
            <person name="Suruliraj S."/>
            <person name="Warren W."/>
            <person name="Chinwalla A."/>
            <person name="Mardis E.R."/>
            <person name="Wilson R.K."/>
        </authorList>
    </citation>
    <scope>NUCLEOTIDE SEQUENCE [LARGE SCALE GENOMIC DNA]</scope>
    <source>
        <strain evidence="2 3">DSM 2876</strain>
    </source>
</reference>
<sequence>MLCEKCNKNQATFHYAEVINGVRSEHHLCSECAANTDVSFYSSIFENDENFTRLISGILGGKAIVSGNGESDKSVNVTCPNCKTTYGEFVKNSRFGCPVCYDIFGLLISDKMKKIHGSNVYMGKKPMKYGKPEEEPLEYVEREEDNNLDREIEILRKKLKSAVEEEDFEEAARLRDLIAELSRKEGKNA</sequence>
<dbReference type="PIRSF" id="PIRSF015034">
    <property type="entry name" value="YacH"/>
    <property type="match status" value="1"/>
</dbReference>
<dbReference type="InterPro" id="IPR001943">
    <property type="entry name" value="UVR_dom"/>
</dbReference>
<dbReference type="PANTHER" id="PTHR38430">
    <property type="entry name" value="PROTEIN-ARGININE KINASE ACTIVATOR PROTEIN"/>
    <property type="match status" value="1"/>
</dbReference>
<feature type="domain" description="UVR" evidence="1">
    <location>
        <begin position="149"/>
        <end position="184"/>
    </location>
</feature>
<name>D4RYM0_9FIRM</name>